<dbReference type="InterPro" id="IPR011054">
    <property type="entry name" value="Rudment_hybrid_motif"/>
</dbReference>
<dbReference type="InterPro" id="IPR005481">
    <property type="entry name" value="BC-like_N"/>
</dbReference>
<dbReference type="Proteomes" id="UP000248330">
    <property type="component" value="Unassembled WGS sequence"/>
</dbReference>
<feature type="domain" description="ATP-grasp" evidence="6">
    <location>
        <begin position="141"/>
        <end position="337"/>
    </location>
</feature>
<evidence type="ECO:0000256" key="2">
    <source>
        <dbReference type="ARBA" id="ARBA00022741"/>
    </source>
</evidence>
<evidence type="ECO:0000256" key="3">
    <source>
        <dbReference type="ARBA" id="ARBA00022840"/>
    </source>
</evidence>
<keyword evidence="9" id="KW-1185">Reference proteome</keyword>
<dbReference type="PANTHER" id="PTHR18866:SF33">
    <property type="entry name" value="METHYLCROTONOYL-COA CARBOXYLASE SUBUNIT ALPHA, MITOCHONDRIAL-RELATED"/>
    <property type="match status" value="1"/>
</dbReference>
<evidence type="ECO:0000313" key="8">
    <source>
        <dbReference type="EMBL" id="PXV65341.1"/>
    </source>
</evidence>
<organism evidence="8 9">
    <name type="scientific">Sinimarinibacterium flocculans</name>
    <dbReference type="NCBI Taxonomy" id="985250"/>
    <lineage>
        <taxon>Bacteria</taxon>
        <taxon>Pseudomonadati</taxon>
        <taxon>Pseudomonadota</taxon>
        <taxon>Gammaproteobacteria</taxon>
        <taxon>Nevskiales</taxon>
        <taxon>Nevskiaceae</taxon>
        <taxon>Sinimarinibacterium</taxon>
    </lineage>
</organism>
<dbReference type="InterPro" id="IPR011764">
    <property type="entry name" value="Biotin_carboxylation_dom"/>
</dbReference>
<evidence type="ECO:0000259" key="7">
    <source>
        <dbReference type="PROSITE" id="PS50979"/>
    </source>
</evidence>
<keyword evidence="3 5" id="KW-0067">ATP-binding</keyword>
<dbReference type="InterPro" id="IPR016185">
    <property type="entry name" value="PreATP-grasp_dom_sf"/>
</dbReference>
<dbReference type="SUPFAM" id="SSF56059">
    <property type="entry name" value="Glutathione synthetase ATP-binding domain-like"/>
    <property type="match status" value="1"/>
</dbReference>
<dbReference type="InterPro" id="IPR050856">
    <property type="entry name" value="Biotin_carboxylase_complex"/>
</dbReference>
<protein>
    <submittedName>
        <fullName evidence="8">Propionyl-CoA carboxylase alpha chain/3-methylcrotonyl-CoA carboxylase alpha subunit</fullName>
    </submittedName>
</protein>
<feature type="domain" description="Biotin carboxylation" evidence="7">
    <location>
        <begin position="22"/>
        <end position="466"/>
    </location>
</feature>
<dbReference type="Pfam" id="PF02786">
    <property type="entry name" value="CPSase_L_D2"/>
    <property type="match status" value="1"/>
</dbReference>
<proteinExistence type="predicted"/>
<accession>A0A318E2V4</accession>
<name>A0A318E2V4_9GAMM</name>
<dbReference type="Pfam" id="PF00289">
    <property type="entry name" value="Biotin_carb_N"/>
    <property type="match status" value="1"/>
</dbReference>
<dbReference type="PROSITE" id="PS50979">
    <property type="entry name" value="BC"/>
    <property type="match status" value="1"/>
</dbReference>
<dbReference type="RefSeq" id="WP_110266372.1">
    <property type="nucleotide sequence ID" value="NZ_CAWNXA010000010.1"/>
</dbReference>
<dbReference type="SUPFAM" id="SSF51246">
    <property type="entry name" value="Rudiment single hybrid motif"/>
    <property type="match status" value="1"/>
</dbReference>
<dbReference type="SMART" id="SM00878">
    <property type="entry name" value="Biotin_carb_C"/>
    <property type="match status" value="1"/>
</dbReference>
<evidence type="ECO:0000256" key="4">
    <source>
        <dbReference type="ARBA" id="ARBA00023267"/>
    </source>
</evidence>
<dbReference type="Pfam" id="PF02785">
    <property type="entry name" value="Biotin_carb_C"/>
    <property type="match status" value="1"/>
</dbReference>
<sequence>MNVLTPTETEWPALRERAASWPFQAVLVANRGEIAVRVLRTVQRLGLKGIVVYHAADRGTAAVRLADEAVEITGETPVGAYLDGAQIIRVAQAAGAGAIHPGYGFLSENKGFCEAVEAAGMRFIGPTPEQIDLMGDKVRARNFVEKAGFPVAPSAIEDDDPKTFVERSRQVGAPLLIKPSAGGGGKGMRIVRDLSLLEQEIERGRSEGQRYFGDGRLYCERYIENPRHIEVQVLGDGQGGVVHVFERECSVQRRFQKIVEETPSPALDDAKRREICETAAGIARSIGYRNAGTVEFIFGQSGEFYFLEMNTRLQVEHPVTEEITGIDLVLQQLRVAAGEKLGCTQDDVKAQGHSIELRIYAEDAARGYTPTTGPILVLHPPQGEGVRWDSGVLHGGEVTSAFDPMIAKLIIRGADRAEAIARADKALKDTVLLGCKTNTAFLRRLIAHPAFIAGDVHTGFLDANPQIAAEPVLATETLQALLAAASLSTRPMRDVADAVPDMHAAMGSWRN</sequence>
<dbReference type="OrthoDB" id="9763189at2"/>
<dbReference type="GO" id="GO:0016874">
    <property type="term" value="F:ligase activity"/>
    <property type="evidence" value="ECO:0007669"/>
    <property type="project" value="UniProtKB-KW"/>
</dbReference>
<dbReference type="PANTHER" id="PTHR18866">
    <property type="entry name" value="CARBOXYLASE:PYRUVATE/ACETYL-COA/PROPIONYL-COA CARBOXYLASE"/>
    <property type="match status" value="1"/>
</dbReference>
<dbReference type="GO" id="GO:0046872">
    <property type="term" value="F:metal ion binding"/>
    <property type="evidence" value="ECO:0007669"/>
    <property type="project" value="InterPro"/>
</dbReference>
<dbReference type="InterPro" id="IPR005482">
    <property type="entry name" value="Biotin_COase_C"/>
</dbReference>
<dbReference type="PROSITE" id="PS50975">
    <property type="entry name" value="ATP_GRASP"/>
    <property type="match status" value="1"/>
</dbReference>
<dbReference type="SUPFAM" id="SSF52440">
    <property type="entry name" value="PreATP-grasp domain"/>
    <property type="match status" value="1"/>
</dbReference>
<dbReference type="AlphaFoldDB" id="A0A318E2V4"/>
<evidence type="ECO:0000313" key="9">
    <source>
        <dbReference type="Proteomes" id="UP000248330"/>
    </source>
</evidence>
<comment type="caution">
    <text evidence="8">The sequence shown here is derived from an EMBL/GenBank/DDBJ whole genome shotgun (WGS) entry which is preliminary data.</text>
</comment>
<keyword evidence="1" id="KW-0436">Ligase</keyword>
<dbReference type="EMBL" id="QICN01000010">
    <property type="protein sequence ID" value="PXV65341.1"/>
    <property type="molecule type" value="Genomic_DNA"/>
</dbReference>
<keyword evidence="2 5" id="KW-0547">Nucleotide-binding</keyword>
<evidence type="ECO:0000256" key="5">
    <source>
        <dbReference type="PROSITE-ProRule" id="PRU00409"/>
    </source>
</evidence>
<dbReference type="InterPro" id="IPR011761">
    <property type="entry name" value="ATP-grasp"/>
</dbReference>
<keyword evidence="4" id="KW-0092">Biotin</keyword>
<dbReference type="GO" id="GO:0005524">
    <property type="term" value="F:ATP binding"/>
    <property type="evidence" value="ECO:0007669"/>
    <property type="project" value="UniProtKB-UniRule"/>
</dbReference>
<evidence type="ECO:0000259" key="6">
    <source>
        <dbReference type="PROSITE" id="PS50975"/>
    </source>
</evidence>
<gene>
    <name evidence="8" type="ORF">C8D93_110159</name>
</gene>
<dbReference type="InterPro" id="IPR005479">
    <property type="entry name" value="CPAse_ATP-bd"/>
</dbReference>
<reference evidence="8 9" key="1">
    <citation type="submission" date="2018-04" db="EMBL/GenBank/DDBJ databases">
        <title>Genomic Encyclopedia of Type Strains, Phase IV (KMG-IV): sequencing the most valuable type-strain genomes for metagenomic binning, comparative biology and taxonomic classification.</title>
        <authorList>
            <person name="Goeker M."/>
        </authorList>
    </citation>
    <scope>NUCLEOTIDE SEQUENCE [LARGE SCALE GENOMIC DNA]</scope>
    <source>
        <strain evidence="8 9">DSM 104150</strain>
    </source>
</reference>
<dbReference type="Gene3D" id="3.30.470.20">
    <property type="entry name" value="ATP-grasp fold, B domain"/>
    <property type="match status" value="1"/>
</dbReference>
<evidence type="ECO:0000256" key="1">
    <source>
        <dbReference type="ARBA" id="ARBA00022598"/>
    </source>
</evidence>
<dbReference type="PROSITE" id="PS00867">
    <property type="entry name" value="CPSASE_2"/>
    <property type="match status" value="1"/>
</dbReference>